<gene>
    <name evidence="2" type="ORF">Vau01_075930</name>
</gene>
<feature type="transmembrane region" description="Helical" evidence="1">
    <location>
        <begin position="48"/>
        <end position="68"/>
    </location>
</feature>
<dbReference type="Proteomes" id="UP000612585">
    <property type="component" value="Unassembled WGS sequence"/>
</dbReference>
<keyword evidence="1" id="KW-1133">Transmembrane helix</keyword>
<accession>A0A8J3ZA94</accession>
<sequence>MDPTDDALVAYLRTRAPGLPDTPFDPRAVTARARGALRHRRRRQLRTSAVTVAAVAVTYVGLALAGPLPVPGGGTVSVPGGHALRALVARVVPDRPPGPDEWNDDVDRLEREVVPLMRELQIRYYLREPGTCRILEYSRGDFSDQEDCERLTPFDARAVTDFNRMTDAVERTGLAVERIRGDNGGIYVQVKDVSWQYNWAYVYLPDAAAPPPTNFPGEQYTRIRDGWWFFRAHDD</sequence>
<organism evidence="2 3">
    <name type="scientific">Virgisporangium aurantiacum</name>
    <dbReference type="NCBI Taxonomy" id="175570"/>
    <lineage>
        <taxon>Bacteria</taxon>
        <taxon>Bacillati</taxon>
        <taxon>Actinomycetota</taxon>
        <taxon>Actinomycetes</taxon>
        <taxon>Micromonosporales</taxon>
        <taxon>Micromonosporaceae</taxon>
        <taxon>Virgisporangium</taxon>
    </lineage>
</organism>
<dbReference type="AlphaFoldDB" id="A0A8J3ZA94"/>
<dbReference type="RefSeq" id="WP_204003879.1">
    <property type="nucleotide sequence ID" value="NZ_BOPG01000050.1"/>
</dbReference>
<comment type="caution">
    <text evidence="2">The sequence shown here is derived from an EMBL/GenBank/DDBJ whole genome shotgun (WGS) entry which is preliminary data.</text>
</comment>
<evidence type="ECO:0000313" key="2">
    <source>
        <dbReference type="EMBL" id="GIJ60077.1"/>
    </source>
</evidence>
<protein>
    <submittedName>
        <fullName evidence="2">Uncharacterized protein</fullName>
    </submittedName>
</protein>
<name>A0A8J3ZA94_9ACTN</name>
<keyword evidence="1" id="KW-0812">Transmembrane</keyword>
<evidence type="ECO:0000313" key="3">
    <source>
        <dbReference type="Proteomes" id="UP000612585"/>
    </source>
</evidence>
<proteinExistence type="predicted"/>
<keyword evidence="3" id="KW-1185">Reference proteome</keyword>
<evidence type="ECO:0000256" key="1">
    <source>
        <dbReference type="SAM" id="Phobius"/>
    </source>
</evidence>
<dbReference type="EMBL" id="BOPG01000050">
    <property type="protein sequence ID" value="GIJ60077.1"/>
    <property type="molecule type" value="Genomic_DNA"/>
</dbReference>
<keyword evidence="1" id="KW-0472">Membrane</keyword>
<reference evidence="2" key="1">
    <citation type="submission" date="2021-01" db="EMBL/GenBank/DDBJ databases">
        <title>Whole genome shotgun sequence of Virgisporangium aurantiacum NBRC 16421.</title>
        <authorList>
            <person name="Komaki H."/>
            <person name="Tamura T."/>
        </authorList>
    </citation>
    <scope>NUCLEOTIDE SEQUENCE</scope>
    <source>
        <strain evidence="2">NBRC 16421</strain>
    </source>
</reference>